<accession>A0A7K3R4Z9</accession>
<gene>
    <name evidence="2" type="ORF">G3I58_04100</name>
</gene>
<evidence type="ECO:0000313" key="3">
    <source>
        <dbReference type="Proteomes" id="UP000470951"/>
    </source>
</evidence>
<reference evidence="2 3" key="1">
    <citation type="submission" date="2020-01" db="EMBL/GenBank/DDBJ databases">
        <title>Insect and environment-associated Actinomycetes.</title>
        <authorList>
            <person name="Currrie C."/>
            <person name="Chevrette M."/>
            <person name="Carlson C."/>
            <person name="Stubbendieck R."/>
            <person name="Wendt-Pienkowski E."/>
        </authorList>
    </citation>
    <scope>NUCLEOTIDE SEQUENCE [LARGE SCALE GENOMIC DNA]</scope>
    <source>
        <strain evidence="2 3">SID7903</strain>
    </source>
</reference>
<dbReference type="AlphaFoldDB" id="A0A7K3R4Z9"/>
<sequence>MPIHQPQQRTDVPPGRADVQQAEAALVEHYPRLVRLAYVVLPPALGRHRRVLAAHAVVQRALPASGGPARSPRVPAQSRRSGLPVDAEPAPEGAGPDRVPSGTAYGWMRLRVLRGALAHERRPR</sequence>
<comment type="caution">
    <text evidence="2">The sequence shown here is derived from an EMBL/GenBank/DDBJ whole genome shotgun (WGS) entry which is preliminary data.</text>
</comment>
<proteinExistence type="predicted"/>
<feature type="non-terminal residue" evidence="2">
    <location>
        <position position="124"/>
    </location>
</feature>
<dbReference type="Proteomes" id="UP000470951">
    <property type="component" value="Unassembled WGS sequence"/>
</dbReference>
<protein>
    <submittedName>
        <fullName evidence="2">Uncharacterized protein</fullName>
    </submittedName>
</protein>
<organism evidence="2 3">
    <name type="scientific">Streptomyces anulatus</name>
    <name type="common">Streptomyces chrysomallus</name>
    <dbReference type="NCBI Taxonomy" id="1892"/>
    <lineage>
        <taxon>Bacteria</taxon>
        <taxon>Bacillati</taxon>
        <taxon>Actinomycetota</taxon>
        <taxon>Actinomycetes</taxon>
        <taxon>Kitasatosporales</taxon>
        <taxon>Streptomycetaceae</taxon>
        <taxon>Streptomyces</taxon>
    </lineage>
</organism>
<dbReference type="EMBL" id="JAAGMS010000044">
    <property type="protein sequence ID" value="NEB97195.1"/>
    <property type="molecule type" value="Genomic_DNA"/>
</dbReference>
<evidence type="ECO:0000313" key="2">
    <source>
        <dbReference type="EMBL" id="NEB97195.1"/>
    </source>
</evidence>
<feature type="region of interest" description="Disordered" evidence="1">
    <location>
        <begin position="60"/>
        <end position="103"/>
    </location>
</feature>
<name>A0A7K3R4Z9_STRAQ</name>
<evidence type="ECO:0000256" key="1">
    <source>
        <dbReference type="SAM" id="MobiDB-lite"/>
    </source>
</evidence>